<evidence type="ECO:0000313" key="3">
    <source>
        <dbReference type="Proteomes" id="UP000252519"/>
    </source>
</evidence>
<gene>
    <name evidence="2" type="ORF">ANCCAN_21629</name>
</gene>
<evidence type="ECO:0000313" key="2">
    <source>
        <dbReference type="EMBL" id="RCN32564.1"/>
    </source>
</evidence>
<dbReference type="AlphaFoldDB" id="A0A368FK03"/>
<dbReference type="STRING" id="29170.A0A368FK03"/>
<feature type="coiled-coil region" evidence="1">
    <location>
        <begin position="46"/>
        <end position="73"/>
    </location>
</feature>
<proteinExistence type="predicted"/>
<accession>A0A368FK03</accession>
<keyword evidence="1" id="KW-0175">Coiled coil</keyword>
<protein>
    <submittedName>
        <fullName evidence="2">Uncharacterized protein</fullName>
    </submittedName>
</protein>
<keyword evidence="3" id="KW-1185">Reference proteome</keyword>
<dbReference type="Proteomes" id="UP000252519">
    <property type="component" value="Unassembled WGS sequence"/>
</dbReference>
<name>A0A368FK03_ANCCA</name>
<comment type="caution">
    <text evidence="2">The sequence shown here is derived from an EMBL/GenBank/DDBJ whole genome shotgun (WGS) entry which is preliminary data.</text>
</comment>
<organism evidence="2 3">
    <name type="scientific">Ancylostoma caninum</name>
    <name type="common">Dog hookworm</name>
    <dbReference type="NCBI Taxonomy" id="29170"/>
    <lineage>
        <taxon>Eukaryota</taxon>
        <taxon>Metazoa</taxon>
        <taxon>Ecdysozoa</taxon>
        <taxon>Nematoda</taxon>
        <taxon>Chromadorea</taxon>
        <taxon>Rhabditida</taxon>
        <taxon>Rhabditina</taxon>
        <taxon>Rhabditomorpha</taxon>
        <taxon>Strongyloidea</taxon>
        <taxon>Ancylostomatidae</taxon>
        <taxon>Ancylostomatinae</taxon>
        <taxon>Ancylostoma</taxon>
    </lineage>
</organism>
<dbReference type="EMBL" id="JOJR01001069">
    <property type="protein sequence ID" value="RCN32564.1"/>
    <property type="molecule type" value="Genomic_DNA"/>
</dbReference>
<evidence type="ECO:0000256" key="1">
    <source>
        <dbReference type="SAM" id="Coils"/>
    </source>
</evidence>
<sequence>MEAVDAVSLRKLTTEELIERLLYFKNLHEKDARDFEEYKTSSQEMELMMEREIEDAQREAKTASAKLHQLTVEAERAHVGFSQVFFLRLEIRNFLF</sequence>
<reference evidence="2 3" key="1">
    <citation type="submission" date="2014-10" db="EMBL/GenBank/DDBJ databases">
        <title>Draft genome of the hookworm Ancylostoma caninum.</title>
        <authorList>
            <person name="Mitreva M."/>
        </authorList>
    </citation>
    <scope>NUCLEOTIDE SEQUENCE [LARGE SCALE GENOMIC DNA]</scope>
    <source>
        <strain evidence="2 3">Baltimore</strain>
    </source>
</reference>